<comment type="similarity">
    <text evidence="2">Belongs to the MgtC/SapB family.</text>
</comment>
<evidence type="ECO:0000313" key="10">
    <source>
        <dbReference type="EMBL" id="NRT87459.1"/>
    </source>
</evidence>
<keyword evidence="6 7" id="KW-0472">Membrane</keyword>
<reference evidence="10" key="3">
    <citation type="submission" date="2020-05" db="EMBL/GenBank/DDBJ databases">
        <authorList>
            <person name="Brown S."/>
            <person name="Huntemann M."/>
            <person name="Clum A."/>
            <person name="Spunde A."/>
            <person name="Palaniappan K."/>
            <person name="Ritter S."/>
            <person name="Mikhailova N."/>
            <person name="Chen I.-M."/>
            <person name="Stamatis D."/>
            <person name="Reddy T."/>
            <person name="O'Malley R."/>
            <person name="Daum C."/>
            <person name="Shapiro N."/>
            <person name="Ivanova N."/>
            <person name="Kyrpides N."/>
            <person name="Woyke T."/>
        </authorList>
    </citation>
    <scope>NUCLEOTIDE SEQUENCE</scope>
    <source>
        <strain evidence="10">DJ080</strain>
    </source>
</reference>
<evidence type="ECO:0000256" key="2">
    <source>
        <dbReference type="ARBA" id="ARBA00009298"/>
    </source>
</evidence>
<dbReference type="OrthoDB" id="9811198at2"/>
<name>A0A0B5QMF8_CLOBE</name>
<keyword evidence="3" id="KW-1003">Cell membrane</keyword>
<protein>
    <submittedName>
        <fullName evidence="9">Magnesium transporter MgtC</fullName>
    </submittedName>
    <submittedName>
        <fullName evidence="10">Mg2+ transporter-C (MgtC) family protein</fullName>
    </submittedName>
</protein>
<feature type="transmembrane region" description="Helical" evidence="7">
    <location>
        <begin position="49"/>
        <end position="68"/>
    </location>
</feature>
<dbReference type="EMBL" id="JABSWW010000001">
    <property type="protein sequence ID" value="NRT87459.1"/>
    <property type="molecule type" value="Genomic_DNA"/>
</dbReference>
<evidence type="ECO:0000256" key="3">
    <source>
        <dbReference type="ARBA" id="ARBA00022475"/>
    </source>
</evidence>
<evidence type="ECO:0000256" key="6">
    <source>
        <dbReference type="ARBA" id="ARBA00023136"/>
    </source>
</evidence>
<evidence type="ECO:0000256" key="5">
    <source>
        <dbReference type="ARBA" id="ARBA00022989"/>
    </source>
</evidence>
<reference evidence="9" key="2">
    <citation type="submission" date="2016-02" db="EMBL/GenBank/DDBJ databases">
        <title>Genome sequence of Clostridium beijerinckii strain 59B.</title>
        <authorList>
            <person name="Little G.T."/>
            <person name="Minton N.P."/>
        </authorList>
    </citation>
    <scope>NUCLEOTIDE SEQUENCE</scope>
    <source>
        <strain evidence="9">NCIMB 14988</strain>
    </source>
</reference>
<sequence length="235" mass="25737">MENTINELTNYLREVNTASIILRLTLATICAGIIGLERGRKKRPAGLRTHILVCIGATLIMITGQYMRDILHIQDDVSRMGAQVISGIGFLGAGTIIVVGRNEVKGLTTAAGLWACACMGLAIGIGFYEGAIISCFFLLGVLTVLHKADLHYRAKSNELDVYAELKHIAGVTNFMNAIKLDGTKISNLELKKAKELDNHIIGLRMTLTLPEKINHSEYILKLHSLENVITIEEIV</sequence>
<feature type="transmembrane region" description="Helical" evidence="7">
    <location>
        <begin position="20"/>
        <end position="37"/>
    </location>
</feature>
<dbReference type="PRINTS" id="PR01837">
    <property type="entry name" value="MGTCSAPBPROT"/>
</dbReference>
<feature type="domain" description="MgtC/SapB/SrpB/YhiD N-terminal" evidence="8">
    <location>
        <begin position="24"/>
        <end position="147"/>
    </location>
</feature>
<feature type="transmembrane region" description="Helical" evidence="7">
    <location>
        <begin position="131"/>
        <end position="148"/>
    </location>
</feature>
<dbReference type="STRING" id="1520.LF65_02849"/>
<gene>
    <name evidence="10" type="ORF">B0H41_001138</name>
    <name evidence="9" type="ORF">LF65_02849</name>
</gene>
<evidence type="ECO:0000313" key="11">
    <source>
        <dbReference type="Proteomes" id="UP000031866"/>
    </source>
</evidence>
<dbReference type="InterPro" id="IPR003416">
    <property type="entry name" value="MgtC/SapB/SrpB/YhiD_fam"/>
</dbReference>
<dbReference type="GO" id="GO:0005886">
    <property type="term" value="C:plasma membrane"/>
    <property type="evidence" value="ECO:0007669"/>
    <property type="project" value="UniProtKB-SubCell"/>
</dbReference>
<dbReference type="KEGG" id="cbei:LF65_02849"/>
<dbReference type="PANTHER" id="PTHR33778">
    <property type="entry name" value="PROTEIN MGTC"/>
    <property type="match status" value="1"/>
</dbReference>
<evidence type="ECO:0000259" key="8">
    <source>
        <dbReference type="Pfam" id="PF02308"/>
    </source>
</evidence>
<feature type="transmembrane region" description="Helical" evidence="7">
    <location>
        <begin position="80"/>
        <end position="99"/>
    </location>
</feature>
<evidence type="ECO:0000256" key="1">
    <source>
        <dbReference type="ARBA" id="ARBA00004651"/>
    </source>
</evidence>
<dbReference type="AlphaFoldDB" id="A0A0B5QMF8"/>
<dbReference type="Proteomes" id="UP001193748">
    <property type="component" value="Unassembled WGS sequence"/>
</dbReference>
<dbReference type="RefSeq" id="WP_017210515.1">
    <property type="nucleotide sequence ID" value="NZ_CP010086.2"/>
</dbReference>
<proteinExistence type="inferred from homology"/>
<comment type="subcellular location">
    <subcellularLocation>
        <location evidence="1">Cell membrane</location>
        <topology evidence="1">Multi-pass membrane protein</topology>
    </subcellularLocation>
</comment>
<organism evidence="9 11">
    <name type="scientific">Clostridium beijerinckii</name>
    <name type="common">Clostridium MP</name>
    <dbReference type="NCBI Taxonomy" id="1520"/>
    <lineage>
        <taxon>Bacteria</taxon>
        <taxon>Bacillati</taxon>
        <taxon>Bacillota</taxon>
        <taxon>Clostridia</taxon>
        <taxon>Eubacteriales</taxon>
        <taxon>Clostridiaceae</taxon>
        <taxon>Clostridium</taxon>
    </lineage>
</organism>
<evidence type="ECO:0000256" key="7">
    <source>
        <dbReference type="SAM" id="Phobius"/>
    </source>
</evidence>
<keyword evidence="4 7" id="KW-0812">Transmembrane</keyword>
<dbReference type="Pfam" id="PF02308">
    <property type="entry name" value="MgtC"/>
    <property type="match status" value="1"/>
</dbReference>
<dbReference type="InterPro" id="IPR049177">
    <property type="entry name" value="MgtC_SapB_SrpB_YhiD_N"/>
</dbReference>
<dbReference type="PANTHER" id="PTHR33778:SF1">
    <property type="entry name" value="MAGNESIUM TRANSPORTER YHID-RELATED"/>
    <property type="match status" value="1"/>
</dbReference>
<reference evidence="11" key="1">
    <citation type="submission" date="2014-12" db="EMBL/GenBank/DDBJ databases">
        <title>Genome sequence of Clostridium beijerinckii strain 59B.</title>
        <authorList>
            <person name="Little G.T."/>
            <person name="Minton N.P."/>
        </authorList>
    </citation>
    <scope>NUCLEOTIDE SEQUENCE [LARGE SCALE GENOMIC DNA]</scope>
    <source>
        <strain evidence="11">59B</strain>
    </source>
</reference>
<dbReference type="Proteomes" id="UP000031866">
    <property type="component" value="Chromosome"/>
</dbReference>
<evidence type="ECO:0000313" key="9">
    <source>
        <dbReference type="EMBL" id="AJG99421.1"/>
    </source>
</evidence>
<dbReference type="EMBL" id="CP010086">
    <property type="protein sequence ID" value="AJG99421.1"/>
    <property type="molecule type" value="Genomic_DNA"/>
</dbReference>
<evidence type="ECO:0000256" key="4">
    <source>
        <dbReference type="ARBA" id="ARBA00022692"/>
    </source>
</evidence>
<accession>A0A0B5QMF8</accession>
<keyword evidence="5 7" id="KW-1133">Transmembrane helix</keyword>
<reference evidence="10" key="4">
    <citation type="journal article" date="2022" name="Nat. Biotechnol.">
        <title>Carbon-negative production of acetone and isopropanol by gas fermentation at industrial pilot scale.</title>
        <authorList>
            <person name="Liew F.E."/>
            <person name="Nogle R."/>
            <person name="Abdalla T."/>
            <person name="Rasor B.J."/>
            <person name="Canter C."/>
            <person name="Jensen R.O."/>
            <person name="Wang L."/>
            <person name="Strutz J."/>
            <person name="Chirania P."/>
            <person name="De Tissera S."/>
            <person name="Mueller A.P."/>
            <person name="Ruan Z."/>
            <person name="Gao A."/>
            <person name="Tran L."/>
            <person name="Engle N.L."/>
            <person name="Bromley J.C."/>
            <person name="Daniell J."/>
            <person name="Conrado R."/>
            <person name="Tschaplinski T.J."/>
            <person name="Giannone R.J."/>
            <person name="Hettich R.L."/>
            <person name="Karim A.S."/>
            <person name="Simpson S.D."/>
            <person name="Brown S.D."/>
            <person name="Leang C."/>
            <person name="Jewett M.C."/>
            <person name="Kopke M."/>
        </authorList>
    </citation>
    <scope>NUCLEOTIDE SEQUENCE</scope>
    <source>
        <strain evidence="10">DJ080</strain>
    </source>
</reference>